<accession>A0A7Y4KS19</accession>
<proteinExistence type="predicted"/>
<dbReference type="Proteomes" id="UP000563426">
    <property type="component" value="Unassembled WGS sequence"/>
</dbReference>
<organism evidence="1 2">
    <name type="scientific">Corallococcus exercitus</name>
    <dbReference type="NCBI Taxonomy" id="2316736"/>
    <lineage>
        <taxon>Bacteria</taxon>
        <taxon>Pseudomonadati</taxon>
        <taxon>Myxococcota</taxon>
        <taxon>Myxococcia</taxon>
        <taxon>Myxococcales</taxon>
        <taxon>Cystobacterineae</taxon>
        <taxon>Myxococcaceae</taxon>
        <taxon>Corallococcus</taxon>
    </lineage>
</organism>
<evidence type="ECO:0008006" key="3">
    <source>
        <dbReference type="Google" id="ProtNLM"/>
    </source>
</evidence>
<reference evidence="1 2" key="1">
    <citation type="submission" date="2020-05" db="EMBL/GenBank/DDBJ databases">
        <authorList>
            <person name="Whitworth D."/>
        </authorList>
    </citation>
    <scope>NUCLEOTIDE SEQUENCE [LARGE SCALE GENOMIC DNA]</scope>
    <source>
        <strain evidence="1 2">AB043B</strain>
    </source>
</reference>
<dbReference type="EMBL" id="JABFJV010000358">
    <property type="protein sequence ID" value="NOK38742.1"/>
    <property type="molecule type" value="Genomic_DNA"/>
</dbReference>
<sequence>MLSHVDAEKPASGPVQVPASWTICLTDSRFTPGSLDVVEFNSAGELMAALWEVAVDPLLREEKDGRAIIPARPCPPRADGLYEGKDGQPTPTPYRRNANFSHVTLGIVDFDGETPTALEAWLASLRHRGLWFLAYPTHSYGRTAKPIRYRVVFPFSEPVPIGSASRWSERLWPRLMQCVGLGELTEAALKADASCKDVARLYYLPSWDPTNALPRPAPEHHQGQPLDVQAEFGPLLRVPFARYAERPNEEQVDGLRAANPGDVRKRLQRFKRSDAVTVLAQMDAGEVLMLDGQRHLGINKLTELLAWVAKPDESSASLLECARRSLDVLAHLEPSRDVWGEARRGLRGARAKLTQWDRQRAAQRAAEYAEWRRALGLAASAGHHNGGEQ</sequence>
<dbReference type="AlphaFoldDB" id="A0A7Y4KS19"/>
<protein>
    <recommendedName>
        <fullName evidence="3">DNA primase</fullName>
    </recommendedName>
</protein>
<evidence type="ECO:0000313" key="2">
    <source>
        <dbReference type="Proteomes" id="UP000563426"/>
    </source>
</evidence>
<evidence type="ECO:0000313" key="1">
    <source>
        <dbReference type="EMBL" id="NOK38742.1"/>
    </source>
</evidence>
<keyword evidence="2" id="KW-1185">Reference proteome</keyword>
<gene>
    <name evidence="1" type="ORF">HMI49_36680</name>
</gene>
<name>A0A7Y4KS19_9BACT</name>
<dbReference type="RefSeq" id="WP_171438256.1">
    <property type="nucleotide sequence ID" value="NZ_JABFJV010000358.1"/>
</dbReference>
<comment type="caution">
    <text evidence="1">The sequence shown here is derived from an EMBL/GenBank/DDBJ whole genome shotgun (WGS) entry which is preliminary data.</text>
</comment>